<sequence length="232" mass="26108">MPAQEPPTLGHPSKRAVHTLGRHHPYMDVSPCIGRGKRVVPHDAMQPAEATTGWLTRPGAVKEEEMPMSFPSARDAGTGTRSVDSERRPNQDMIRTKSGTVSQVMRLNNDIKMLKGHIERLERAERRLKDQLRKKSECVKDAKGQMEEARSECVIAEENLEEKEQAMEALGREADRYRGWWLTEYYSLKVVLGLVPNKDDVEVIAASARGRFATYSEAVREQRTQVAAAANL</sequence>
<reference evidence="3 5" key="1">
    <citation type="journal article" date="2019" name="Nat. Ecol. Evol.">
        <title>Megaphylogeny resolves global patterns of mushroom evolution.</title>
        <authorList>
            <person name="Varga T."/>
            <person name="Krizsan K."/>
            <person name="Foldi C."/>
            <person name="Dima B."/>
            <person name="Sanchez-Garcia M."/>
            <person name="Sanchez-Ramirez S."/>
            <person name="Szollosi G.J."/>
            <person name="Szarkandi J.G."/>
            <person name="Papp V."/>
            <person name="Albert L."/>
            <person name="Andreopoulos W."/>
            <person name="Angelini C."/>
            <person name="Antonin V."/>
            <person name="Barry K.W."/>
            <person name="Bougher N.L."/>
            <person name="Buchanan P."/>
            <person name="Buyck B."/>
            <person name="Bense V."/>
            <person name="Catcheside P."/>
            <person name="Chovatia M."/>
            <person name="Cooper J."/>
            <person name="Damon W."/>
            <person name="Desjardin D."/>
            <person name="Finy P."/>
            <person name="Geml J."/>
            <person name="Haridas S."/>
            <person name="Hughes K."/>
            <person name="Justo A."/>
            <person name="Karasinski D."/>
            <person name="Kautmanova I."/>
            <person name="Kiss B."/>
            <person name="Kocsube S."/>
            <person name="Kotiranta H."/>
            <person name="LaButti K.M."/>
            <person name="Lechner B.E."/>
            <person name="Liimatainen K."/>
            <person name="Lipzen A."/>
            <person name="Lukacs Z."/>
            <person name="Mihaltcheva S."/>
            <person name="Morgado L.N."/>
            <person name="Niskanen T."/>
            <person name="Noordeloos M.E."/>
            <person name="Ohm R.A."/>
            <person name="Ortiz-Santana B."/>
            <person name="Ovrebo C."/>
            <person name="Racz N."/>
            <person name="Riley R."/>
            <person name="Savchenko A."/>
            <person name="Shiryaev A."/>
            <person name="Soop K."/>
            <person name="Spirin V."/>
            <person name="Szebenyi C."/>
            <person name="Tomsovsky M."/>
            <person name="Tulloss R.E."/>
            <person name="Uehling J."/>
            <person name="Grigoriev I.V."/>
            <person name="Vagvolgyi C."/>
            <person name="Papp T."/>
            <person name="Martin F.M."/>
            <person name="Miettinen O."/>
            <person name="Hibbett D.S."/>
            <person name="Nagy L.G."/>
        </authorList>
    </citation>
    <scope>NUCLEOTIDE SEQUENCE [LARGE SCALE GENOMIC DNA]</scope>
    <source>
        <strain evidence="3 5">FP101781</strain>
    </source>
</reference>
<gene>
    <name evidence="4" type="ORF">FA13DRAFT_1784834</name>
    <name evidence="3" type="ORF">FA13DRAFT_1802520</name>
</gene>
<keyword evidence="1" id="KW-0175">Coiled coil</keyword>
<accession>A0A4Y7SCA3</accession>
<dbReference type="EMBL" id="QPFP01000203">
    <property type="protein sequence ID" value="TEB19196.1"/>
    <property type="molecule type" value="Genomic_DNA"/>
</dbReference>
<keyword evidence="5" id="KW-1185">Reference proteome</keyword>
<evidence type="ECO:0000313" key="3">
    <source>
        <dbReference type="EMBL" id="TEB19196.1"/>
    </source>
</evidence>
<dbReference type="Proteomes" id="UP000298030">
    <property type="component" value="Unassembled WGS sequence"/>
</dbReference>
<comment type="caution">
    <text evidence="3">The sequence shown here is derived from an EMBL/GenBank/DDBJ whole genome shotgun (WGS) entry which is preliminary data.</text>
</comment>
<organism evidence="3 5">
    <name type="scientific">Coprinellus micaceus</name>
    <name type="common">Glistening ink-cap mushroom</name>
    <name type="synonym">Coprinus micaceus</name>
    <dbReference type="NCBI Taxonomy" id="71717"/>
    <lineage>
        <taxon>Eukaryota</taxon>
        <taxon>Fungi</taxon>
        <taxon>Dikarya</taxon>
        <taxon>Basidiomycota</taxon>
        <taxon>Agaricomycotina</taxon>
        <taxon>Agaricomycetes</taxon>
        <taxon>Agaricomycetidae</taxon>
        <taxon>Agaricales</taxon>
        <taxon>Agaricineae</taxon>
        <taxon>Psathyrellaceae</taxon>
        <taxon>Coprinellus</taxon>
    </lineage>
</organism>
<name>A0A4Y7SCA3_COPMI</name>
<dbReference type="EMBL" id="QPFP01000001">
    <property type="protein sequence ID" value="TEB40252.1"/>
    <property type="molecule type" value="Genomic_DNA"/>
</dbReference>
<evidence type="ECO:0000313" key="4">
    <source>
        <dbReference type="EMBL" id="TEB40252.1"/>
    </source>
</evidence>
<dbReference type="AlphaFoldDB" id="A0A4Y7SCA3"/>
<feature type="coiled-coil region" evidence="1">
    <location>
        <begin position="104"/>
        <end position="173"/>
    </location>
</feature>
<evidence type="ECO:0000256" key="1">
    <source>
        <dbReference type="SAM" id="Coils"/>
    </source>
</evidence>
<protein>
    <submittedName>
        <fullName evidence="3">Uncharacterized protein</fullName>
    </submittedName>
</protein>
<evidence type="ECO:0000313" key="5">
    <source>
        <dbReference type="Proteomes" id="UP000298030"/>
    </source>
</evidence>
<proteinExistence type="predicted"/>
<evidence type="ECO:0000256" key="2">
    <source>
        <dbReference type="SAM" id="MobiDB-lite"/>
    </source>
</evidence>
<feature type="region of interest" description="Disordered" evidence="2">
    <location>
        <begin position="70"/>
        <end position="89"/>
    </location>
</feature>